<dbReference type="Gene3D" id="3.40.50.450">
    <property type="match status" value="1"/>
</dbReference>
<name>A0A830C274_9LAMI</name>
<reference evidence="3" key="1">
    <citation type="submission" date="2020-07" db="EMBL/GenBank/DDBJ databases">
        <title>Ethylene signaling mediates host invasion by parasitic plants.</title>
        <authorList>
            <person name="Yoshida S."/>
        </authorList>
    </citation>
    <scope>NUCLEOTIDE SEQUENCE</scope>
    <source>
        <strain evidence="3">Okayama</strain>
    </source>
</reference>
<organism evidence="3 4">
    <name type="scientific">Phtheirospermum japonicum</name>
    <dbReference type="NCBI Taxonomy" id="374723"/>
    <lineage>
        <taxon>Eukaryota</taxon>
        <taxon>Viridiplantae</taxon>
        <taxon>Streptophyta</taxon>
        <taxon>Embryophyta</taxon>
        <taxon>Tracheophyta</taxon>
        <taxon>Spermatophyta</taxon>
        <taxon>Magnoliopsida</taxon>
        <taxon>eudicotyledons</taxon>
        <taxon>Gunneridae</taxon>
        <taxon>Pentapetalae</taxon>
        <taxon>asterids</taxon>
        <taxon>lamiids</taxon>
        <taxon>Lamiales</taxon>
        <taxon>Orobanchaceae</taxon>
        <taxon>Orobanchaceae incertae sedis</taxon>
        <taxon>Phtheirospermum</taxon>
    </lineage>
</organism>
<dbReference type="SUPFAM" id="SSF53784">
    <property type="entry name" value="Phosphofructokinase"/>
    <property type="match status" value="1"/>
</dbReference>
<dbReference type="AlphaFoldDB" id="A0A830C274"/>
<dbReference type="Pfam" id="PF07993">
    <property type="entry name" value="NAD_binding_4"/>
    <property type="match status" value="1"/>
</dbReference>
<dbReference type="Proteomes" id="UP000653305">
    <property type="component" value="Unassembled WGS sequence"/>
</dbReference>
<gene>
    <name evidence="3" type="ORF">PHJA_001617100</name>
</gene>
<dbReference type="GO" id="GO:0003872">
    <property type="term" value="F:6-phosphofructokinase activity"/>
    <property type="evidence" value="ECO:0007669"/>
    <property type="project" value="InterPro"/>
</dbReference>
<evidence type="ECO:0000256" key="1">
    <source>
        <dbReference type="ARBA" id="ARBA00022533"/>
    </source>
</evidence>
<accession>A0A830C274</accession>
<dbReference type="PANTHER" id="PTHR45770">
    <property type="entry name" value="ATP-DEPENDENT 6-PHOSPHOFRUCTOKINASE 1"/>
    <property type="match status" value="1"/>
</dbReference>
<evidence type="ECO:0000259" key="2">
    <source>
        <dbReference type="Pfam" id="PF07993"/>
    </source>
</evidence>
<comment type="caution">
    <text evidence="3">The sequence shown here is derived from an EMBL/GenBank/DDBJ whole genome shotgun (WGS) entry which is preliminary data.</text>
</comment>
<dbReference type="InterPro" id="IPR050929">
    <property type="entry name" value="PFKA"/>
</dbReference>
<evidence type="ECO:0000313" key="4">
    <source>
        <dbReference type="Proteomes" id="UP000653305"/>
    </source>
</evidence>
<sequence length="173" mass="19055">MTSRSERSTTASKSNCEVRFMHLELSSSTGYVPRVFIDSQASNVPRFDCCSQGHSKRGHFRRAGPRERTYFACIVTCGGLCPGLNTVIREIFHSLDCMYGDNEVLGIDGVVDTAKDLESNMIRNPSDEDAVGFMAKDVDIIISSAANTTFDERHDTTLDINTGGPTRLMSFAK</sequence>
<dbReference type="InterPro" id="IPR035966">
    <property type="entry name" value="PKF_sf"/>
</dbReference>
<keyword evidence="1" id="KW-0021">Allosteric enzyme</keyword>
<dbReference type="EMBL" id="BMAC01000361">
    <property type="protein sequence ID" value="GFP94727.1"/>
    <property type="molecule type" value="Genomic_DNA"/>
</dbReference>
<feature type="domain" description="Thioester reductase (TE)" evidence="2">
    <location>
        <begin position="130"/>
        <end position="173"/>
    </location>
</feature>
<proteinExistence type="predicted"/>
<keyword evidence="4" id="KW-1185">Reference proteome</keyword>
<dbReference type="InterPro" id="IPR013120">
    <property type="entry name" value="FAR_NAD-bd"/>
</dbReference>
<keyword evidence="3" id="KW-0418">Kinase</keyword>
<keyword evidence="3" id="KW-0808">Transferase</keyword>
<evidence type="ECO:0000313" key="3">
    <source>
        <dbReference type="EMBL" id="GFP94727.1"/>
    </source>
</evidence>
<protein>
    <submittedName>
        <fullName evidence="3">ATP-dependent 6-phosphofructokinase 4 chloroplastic</fullName>
    </submittedName>
</protein>